<organism evidence="3 4">
    <name type="scientific">Frankia nepalensis</name>
    <dbReference type="NCBI Taxonomy" id="1836974"/>
    <lineage>
        <taxon>Bacteria</taxon>
        <taxon>Bacillati</taxon>
        <taxon>Actinomycetota</taxon>
        <taxon>Actinomycetes</taxon>
        <taxon>Frankiales</taxon>
        <taxon>Frankiaceae</taxon>
        <taxon>Frankia</taxon>
    </lineage>
</organism>
<proteinExistence type="predicted"/>
<dbReference type="SUPFAM" id="SSF51556">
    <property type="entry name" value="Metallo-dependent hydrolases"/>
    <property type="match status" value="1"/>
</dbReference>
<evidence type="ECO:0000256" key="1">
    <source>
        <dbReference type="ARBA" id="ARBA00023239"/>
    </source>
</evidence>
<sequence>MSGSVPNGLDRLISVDSHYQCTVDALKERTSAKFHDAIDHANRLVEAPKRAAVHLRGLPPVGLGSYLHEAARNPGYFDPVARLAAMDDDGVDVEILFSDLSSFRIFYKMLDGWKETARAFNDFSSDFAAADPDRLLVAYQLPLREIDHAVAELDRLVSDHGARTIHLPTSPNECGLPEYFDPRYDPLWARLQEMKIPVCIHLGVSDATWEIAARDPTPQMGVFTSQQPLRLAEQLGMLLLSGLFERFPDLQFVLVEPGLAWVPWYLNTLDSMTTHGYEFPALKDKPSAYFHRNISLTFMDERRGVEMRHEIGVDRIMWSTDFPHPACTWPNSRKVVADLMAGVPDDEAHKMVYGNAKRIFNV</sequence>
<dbReference type="InterPro" id="IPR032465">
    <property type="entry name" value="ACMSD"/>
</dbReference>
<evidence type="ECO:0000313" key="4">
    <source>
        <dbReference type="Proteomes" id="UP000604475"/>
    </source>
</evidence>
<dbReference type="AlphaFoldDB" id="A0A937RBB6"/>
<comment type="caution">
    <text evidence="3">The sequence shown here is derived from an EMBL/GenBank/DDBJ whole genome shotgun (WGS) entry which is preliminary data.</text>
</comment>
<dbReference type="GO" id="GO:0005737">
    <property type="term" value="C:cytoplasm"/>
    <property type="evidence" value="ECO:0007669"/>
    <property type="project" value="TreeGrafter"/>
</dbReference>
<feature type="domain" description="Amidohydrolase-related" evidence="2">
    <location>
        <begin position="71"/>
        <end position="361"/>
    </location>
</feature>
<dbReference type="GO" id="GO:0016831">
    <property type="term" value="F:carboxy-lyase activity"/>
    <property type="evidence" value="ECO:0007669"/>
    <property type="project" value="InterPro"/>
</dbReference>
<dbReference type="EMBL" id="JAEACQ010000159">
    <property type="protein sequence ID" value="MBL7627305.1"/>
    <property type="molecule type" value="Genomic_DNA"/>
</dbReference>
<protein>
    <submittedName>
        <fullName evidence="3">Amidohydrolase</fullName>
    </submittedName>
</protein>
<accession>A0A937RBB6</accession>
<dbReference type="Pfam" id="PF04909">
    <property type="entry name" value="Amidohydro_2"/>
    <property type="match status" value="1"/>
</dbReference>
<reference evidence="3" key="1">
    <citation type="submission" date="2020-12" db="EMBL/GenBank/DDBJ databases">
        <title>Genomic characterization of non-nitrogen-fixing Frankia strains.</title>
        <authorList>
            <person name="Carlos-Shanley C."/>
            <person name="Guerra T."/>
            <person name="Hahn D."/>
        </authorList>
    </citation>
    <scope>NUCLEOTIDE SEQUENCE</scope>
    <source>
        <strain evidence="3">CN6</strain>
    </source>
</reference>
<evidence type="ECO:0000313" key="3">
    <source>
        <dbReference type="EMBL" id="MBL7627305.1"/>
    </source>
</evidence>
<dbReference type="PANTHER" id="PTHR21240:SF28">
    <property type="entry name" value="ISO-OROTATE DECARBOXYLASE (EUROFUNG)"/>
    <property type="match status" value="1"/>
</dbReference>
<dbReference type="RefSeq" id="WP_203003760.1">
    <property type="nucleotide sequence ID" value="NZ_JADWYU010000152.1"/>
</dbReference>
<keyword evidence="1" id="KW-0456">Lyase</keyword>
<dbReference type="GO" id="GO:0016787">
    <property type="term" value="F:hydrolase activity"/>
    <property type="evidence" value="ECO:0007669"/>
    <property type="project" value="InterPro"/>
</dbReference>
<keyword evidence="4" id="KW-1185">Reference proteome</keyword>
<name>A0A937RBB6_9ACTN</name>
<dbReference type="GO" id="GO:0019748">
    <property type="term" value="P:secondary metabolic process"/>
    <property type="evidence" value="ECO:0007669"/>
    <property type="project" value="TreeGrafter"/>
</dbReference>
<dbReference type="InterPro" id="IPR006680">
    <property type="entry name" value="Amidohydro-rel"/>
</dbReference>
<gene>
    <name evidence="3" type="ORF">I7412_09025</name>
</gene>
<dbReference type="InterPro" id="IPR032466">
    <property type="entry name" value="Metal_Hydrolase"/>
</dbReference>
<dbReference type="Gene3D" id="3.20.20.140">
    <property type="entry name" value="Metal-dependent hydrolases"/>
    <property type="match status" value="1"/>
</dbReference>
<dbReference type="Proteomes" id="UP000604475">
    <property type="component" value="Unassembled WGS sequence"/>
</dbReference>
<dbReference type="PANTHER" id="PTHR21240">
    <property type="entry name" value="2-AMINO-3-CARBOXYLMUCONATE-6-SEMIALDEHYDE DECARBOXYLASE"/>
    <property type="match status" value="1"/>
</dbReference>
<evidence type="ECO:0000259" key="2">
    <source>
        <dbReference type="Pfam" id="PF04909"/>
    </source>
</evidence>